<keyword evidence="1" id="KW-1133">Transmembrane helix</keyword>
<keyword evidence="1" id="KW-0812">Transmembrane</keyword>
<proteinExistence type="predicted"/>
<name>K0ER17_NOCB7</name>
<dbReference type="AlphaFoldDB" id="K0ER17"/>
<reference evidence="2 3" key="1">
    <citation type="journal article" date="2012" name="J. Bacteriol.">
        <title>Complete genome sequence of Nocardia brasiliensis HUJEG-1.</title>
        <authorList>
            <person name="Vera-Cabrera L."/>
            <person name="Ortiz-Lopez R."/>
            <person name="Elizondo-Gonzalez R."/>
            <person name="Perez-Maya A.A."/>
            <person name="Ocampo-Candiani J."/>
        </authorList>
    </citation>
    <scope>NUCLEOTIDE SEQUENCE [LARGE SCALE GENOMIC DNA]</scope>
    <source>
        <strain evidence="3">ATCC 700358</strain>
    </source>
</reference>
<accession>K0ER17</accession>
<gene>
    <name evidence="2" type="ORF">O3I_010155</name>
</gene>
<keyword evidence="1" id="KW-0472">Membrane</keyword>
<evidence type="ECO:0000313" key="3">
    <source>
        <dbReference type="Proteomes" id="UP000006304"/>
    </source>
</evidence>
<organism evidence="2 3">
    <name type="scientific">Nocardia brasiliensis (strain ATCC 700358 / HUJEG-1)</name>
    <dbReference type="NCBI Taxonomy" id="1133849"/>
    <lineage>
        <taxon>Bacteria</taxon>
        <taxon>Bacillati</taxon>
        <taxon>Actinomycetota</taxon>
        <taxon>Actinomycetes</taxon>
        <taxon>Mycobacteriales</taxon>
        <taxon>Nocardiaceae</taxon>
        <taxon>Nocardia</taxon>
    </lineage>
</organism>
<feature type="transmembrane region" description="Helical" evidence="1">
    <location>
        <begin position="58"/>
        <end position="79"/>
    </location>
</feature>
<dbReference type="RefSeq" id="WP_014982847.1">
    <property type="nucleotide sequence ID" value="NC_018681.1"/>
</dbReference>
<sequence length="115" mass="12470">MQAFIVGLIFGLIFVSCTYAASKGYRGVATSPSEGYGEDIPDTTLTDPQRRRKANNLVAFWATLSAALCIPPIAYTAYVAIDPERRIPLPVLVLLAVYAIVVCSMAGYPLDKIKK</sequence>
<feature type="transmembrane region" description="Helical" evidence="1">
    <location>
        <begin position="91"/>
        <end position="110"/>
    </location>
</feature>
<dbReference type="HOGENOM" id="CLU_2106408_0_0_11"/>
<dbReference type="eggNOG" id="ENOG5032CTF">
    <property type="taxonomic scope" value="Bacteria"/>
</dbReference>
<evidence type="ECO:0000313" key="2">
    <source>
        <dbReference type="EMBL" id="AFT99991.1"/>
    </source>
</evidence>
<dbReference type="Proteomes" id="UP000006304">
    <property type="component" value="Chromosome"/>
</dbReference>
<evidence type="ECO:0000256" key="1">
    <source>
        <dbReference type="SAM" id="Phobius"/>
    </source>
</evidence>
<dbReference type="EMBL" id="CP003876">
    <property type="protein sequence ID" value="AFT99991.1"/>
    <property type="molecule type" value="Genomic_DNA"/>
</dbReference>
<protein>
    <submittedName>
        <fullName evidence="2">Uncharacterized protein</fullName>
    </submittedName>
</protein>
<dbReference type="KEGG" id="nbr:O3I_010155"/>
<keyword evidence="3" id="KW-1185">Reference proteome</keyword>